<dbReference type="Pfam" id="PF05653">
    <property type="entry name" value="Mg_trans_NIPA"/>
    <property type="match status" value="2"/>
</dbReference>
<dbReference type="PANTHER" id="PTHR12570">
    <property type="match status" value="1"/>
</dbReference>
<feature type="region of interest" description="Disordered" evidence="5">
    <location>
        <begin position="147"/>
        <end position="166"/>
    </location>
</feature>
<comment type="subcellular location">
    <subcellularLocation>
        <location evidence="1">Membrane</location>
        <topology evidence="1">Multi-pass membrane protein</topology>
    </subcellularLocation>
</comment>
<feature type="compositionally biased region" description="Basic and acidic residues" evidence="5">
    <location>
        <begin position="147"/>
        <end position="165"/>
    </location>
</feature>
<dbReference type="GO" id="GO:0016020">
    <property type="term" value="C:membrane"/>
    <property type="evidence" value="ECO:0007669"/>
    <property type="project" value="UniProtKB-SubCell"/>
</dbReference>
<evidence type="ECO:0000256" key="3">
    <source>
        <dbReference type="ARBA" id="ARBA00022989"/>
    </source>
</evidence>
<protein>
    <submittedName>
        <fullName evidence="7">Uncharacterized protein</fullName>
    </submittedName>
</protein>
<dbReference type="EMBL" id="MCFE01000359">
    <property type="protein sequence ID" value="ORX90792.1"/>
    <property type="molecule type" value="Genomic_DNA"/>
</dbReference>
<feature type="region of interest" description="Disordered" evidence="5">
    <location>
        <begin position="296"/>
        <end position="372"/>
    </location>
</feature>
<evidence type="ECO:0000256" key="1">
    <source>
        <dbReference type="ARBA" id="ARBA00004141"/>
    </source>
</evidence>
<feature type="transmembrane region" description="Helical" evidence="6">
    <location>
        <begin position="113"/>
        <end position="131"/>
    </location>
</feature>
<dbReference type="AlphaFoldDB" id="A0A1Y1XYI8"/>
<dbReference type="GO" id="GO:0015095">
    <property type="term" value="F:magnesium ion transmembrane transporter activity"/>
    <property type="evidence" value="ECO:0007669"/>
    <property type="project" value="InterPro"/>
</dbReference>
<keyword evidence="4 6" id="KW-0472">Membrane</keyword>
<organism evidence="7 8">
    <name type="scientific">Basidiobolus meristosporus CBS 931.73</name>
    <dbReference type="NCBI Taxonomy" id="1314790"/>
    <lineage>
        <taxon>Eukaryota</taxon>
        <taxon>Fungi</taxon>
        <taxon>Fungi incertae sedis</taxon>
        <taxon>Zoopagomycota</taxon>
        <taxon>Entomophthoromycotina</taxon>
        <taxon>Basidiobolomycetes</taxon>
        <taxon>Basidiobolales</taxon>
        <taxon>Basidiobolaceae</taxon>
        <taxon>Basidiobolus</taxon>
    </lineage>
</organism>
<dbReference type="PANTHER" id="PTHR12570:SF9">
    <property type="entry name" value="MAGNESIUM TRANSPORTER NIPA8-RELATED"/>
    <property type="match status" value="1"/>
</dbReference>
<keyword evidence="2 6" id="KW-0812">Transmembrane</keyword>
<feature type="compositionally biased region" description="Polar residues" evidence="5">
    <location>
        <begin position="321"/>
        <end position="339"/>
    </location>
</feature>
<evidence type="ECO:0000256" key="4">
    <source>
        <dbReference type="ARBA" id="ARBA00023136"/>
    </source>
</evidence>
<evidence type="ECO:0000313" key="8">
    <source>
        <dbReference type="Proteomes" id="UP000193498"/>
    </source>
</evidence>
<evidence type="ECO:0000256" key="5">
    <source>
        <dbReference type="SAM" id="MobiDB-lite"/>
    </source>
</evidence>
<dbReference type="Proteomes" id="UP000193498">
    <property type="component" value="Unassembled WGS sequence"/>
</dbReference>
<evidence type="ECO:0000256" key="2">
    <source>
        <dbReference type="ARBA" id="ARBA00022692"/>
    </source>
</evidence>
<feature type="compositionally biased region" description="Basic and acidic residues" evidence="5">
    <location>
        <begin position="340"/>
        <end position="352"/>
    </location>
</feature>
<comment type="caution">
    <text evidence="7">The sequence shown here is derived from an EMBL/GenBank/DDBJ whole genome shotgun (WGS) entry which is preliminary data.</text>
</comment>
<proteinExistence type="predicted"/>
<dbReference type="OrthoDB" id="165382at2759"/>
<feature type="transmembrane region" description="Helical" evidence="6">
    <location>
        <begin position="247"/>
        <end position="280"/>
    </location>
</feature>
<evidence type="ECO:0000313" key="7">
    <source>
        <dbReference type="EMBL" id="ORX90792.1"/>
    </source>
</evidence>
<keyword evidence="3 6" id="KW-1133">Transmembrane helix</keyword>
<gene>
    <name evidence="7" type="ORF">K493DRAFT_304606</name>
</gene>
<feature type="transmembrane region" description="Helical" evidence="6">
    <location>
        <begin position="409"/>
        <end position="430"/>
    </location>
</feature>
<sequence>MSCELCRVPEECASYQSYLRSNVTPPANLCSPNYCTIQSTCDGAWTLPYSPNNLNSGSCCGGVSMNQKCTLLSGEVNSCSSGSWCHIDKPGFTQQRGVSESGICHDVNEKNSIWVGVVLVLLGGTTLNIGLNLQKFALRKNQEKKKIAEQHSEVTQHDTSADHTNQHHSLLSKASHSLTKSNLRLNPFVKVWVVGFAIYVAASLLNFVALQFAPQSLVAPLGAISLVTNVVIAPLMNKESLGKFDILGVMVIIGGCVLVVVFSGVVVQVVIFGFIVWAFFYIKIMEKNMAPETSDIPMAVNPTHSPATLEVPRNPTDNRDSTLTSSETLTNVEIQNTHNTLKESDKEKRESSMESLDEPDSNCDSAPKESVTPTQSVTKWDFVKRLYKKIVWIPTLPRTIPRTSPLVRYVLPLSYAAIGAMMATMTTLFAKSLINLLSVSIIQKENQFTSALAWVILIVTIITAFSQVYWINMGLKRYDAMLQVPVFYVIWSVFDIIGGGK</sequence>
<reference evidence="7 8" key="1">
    <citation type="submission" date="2016-07" db="EMBL/GenBank/DDBJ databases">
        <title>Pervasive Adenine N6-methylation of Active Genes in Fungi.</title>
        <authorList>
            <consortium name="DOE Joint Genome Institute"/>
            <person name="Mondo S.J."/>
            <person name="Dannebaum R.O."/>
            <person name="Kuo R.C."/>
            <person name="Labutti K."/>
            <person name="Haridas S."/>
            <person name="Kuo A."/>
            <person name="Salamov A."/>
            <person name="Ahrendt S.R."/>
            <person name="Lipzen A."/>
            <person name="Sullivan W."/>
            <person name="Andreopoulos W.B."/>
            <person name="Clum A."/>
            <person name="Lindquist E."/>
            <person name="Daum C."/>
            <person name="Ramamoorthy G.K."/>
            <person name="Gryganskyi A."/>
            <person name="Culley D."/>
            <person name="Magnuson J.K."/>
            <person name="James T.Y."/>
            <person name="O'Malley M.A."/>
            <person name="Stajich J.E."/>
            <person name="Spatafora J.W."/>
            <person name="Visel A."/>
            <person name="Grigoriev I.V."/>
        </authorList>
    </citation>
    <scope>NUCLEOTIDE SEQUENCE [LARGE SCALE GENOMIC DNA]</scope>
    <source>
        <strain evidence="7 8">CBS 931.73</strain>
    </source>
</reference>
<name>A0A1Y1XYI8_9FUNG</name>
<keyword evidence="8" id="KW-1185">Reference proteome</keyword>
<dbReference type="STRING" id="1314790.A0A1Y1XYI8"/>
<feature type="transmembrane region" description="Helical" evidence="6">
    <location>
        <begin position="188"/>
        <end position="210"/>
    </location>
</feature>
<dbReference type="Gene3D" id="1.10.3730.20">
    <property type="match status" value="1"/>
</dbReference>
<accession>A0A1Y1XYI8</accession>
<feature type="transmembrane region" description="Helical" evidence="6">
    <location>
        <begin position="216"/>
        <end position="235"/>
    </location>
</feature>
<dbReference type="InParanoid" id="A0A1Y1XYI8"/>
<evidence type="ECO:0000256" key="6">
    <source>
        <dbReference type="SAM" id="Phobius"/>
    </source>
</evidence>
<feature type="transmembrane region" description="Helical" evidence="6">
    <location>
        <begin position="451"/>
        <end position="470"/>
    </location>
</feature>
<dbReference type="InterPro" id="IPR008521">
    <property type="entry name" value="Mg_trans_NIPA"/>
</dbReference>
<dbReference type="InterPro" id="IPR037185">
    <property type="entry name" value="EmrE-like"/>
</dbReference>
<dbReference type="SUPFAM" id="SSF103481">
    <property type="entry name" value="Multidrug resistance efflux transporter EmrE"/>
    <property type="match status" value="1"/>
</dbReference>